<dbReference type="InterPro" id="IPR001387">
    <property type="entry name" value="Cro/C1-type_HTH"/>
</dbReference>
<dbReference type="Gene3D" id="1.10.260.40">
    <property type="entry name" value="lambda repressor-like DNA-binding domains"/>
    <property type="match status" value="1"/>
</dbReference>
<dbReference type="InterPro" id="IPR010982">
    <property type="entry name" value="Lambda_DNA-bd_dom_sf"/>
</dbReference>
<feature type="domain" description="HTH cro/C1-type" evidence="1">
    <location>
        <begin position="13"/>
        <end position="67"/>
    </location>
</feature>
<dbReference type="EMBL" id="SWBP01000008">
    <property type="protein sequence ID" value="TKB95553.1"/>
    <property type="molecule type" value="Genomic_DNA"/>
</dbReference>
<dbReference type="GO" id="GO:0003677">
    <property type="term" value="F:DNA binding"/>
    <property type="evidence" value="ECO:0007669"/>
    <property type="project" value="InterPro"/>
</dbReference>
<gene>
    <name evidence="2" type="ORF">FA046_16260</name>
</gene>
<evidence type="ECO:0000313" key="3">
    <source>
        <dbReference type="Proteomes" id="UP000308181"/>
    </source>
</evidence>
<comment type="caution">
    <text evidence="2">The sequence shown here is derived from an EMBL/GenBank/DDBJ whole genome shotgun (WGS) entry which is preliminary data.</text>
</comment>
<dbReference type="PROSITE" id="PS50943">
    <property type="entry name" value="HTH_CROC1"/>
    <property type="match status" value="1"/>
</dbReference>
<organism evidence="2 3">
    <name type="scientific">Pedobacter cryophilus</name>
    <dbReference type="NCBI Taxonomy" id="2571271"/>
    <lineage>
        <taxon>Bacteria</taxon>
        <taxon>Pseudomonadati</taxon>
        <taxon>Bacteroidota</taxon>
        <taxon>Sphingobacteriia</taxon>
        <taxon>Sphingobacteriales</taxon>
        <taxon>Sphingobacteriaceae</taxon>
        <taxon>Pedobacter</taxon>
    </lineage>
</organism>
<accession>A0A4U1BT51</accession>
<reference evidence="2 3" key="1">
    <citation type="submission" date="2019-04" db="EMBL/GenBank/DDBJ databases">
        <title>Pedobacter sp. AR-3-17 sp. nov., isolated from Arctic soil.</title>
        <authorList>
            <person name="Dahal R.H."/>
            <person name="Kim D.-U."/>
        </authorList>
    </citation>
    <scope>NUCLEOTIDE SEQUENCE [LARGE SCALE GENOMIC DNA]</scope>
    <source>
        <strain evidence="2 3">AR-3-17</strain>
    </source>
</reference>
<evidence type="ECO:0000313" key="2">
    <source>
        <dbReference type="EMBL" id="TKB95553.1"/>
    </source>
</evidence>
<evidence type="ECO:0000259" key="1">
    <source>
        <dbReference type="PROSITE" id="PS50943"/>
    </source>
</evidence>
<dbReference type="SMART" id="SM00530">
    <property type="entry name" value="HTH_XRE"/>
    <property type="match status" value="1"/>
</dbReference>
<proteinExistence type="predicted"/>
<dbReference type="AlphaFoldDB" id="A0A4U1BT51"/>
<dbReference type="RefSeq" id="WP_136827599.1">
    <property type="nucleotide sequence ID" value="NZ_SWBP01000008.1"/>
</dbReference>
<sequence>MKKQPLTSFSEHIRNLRETAELSLRQVAGELNIDPSLLAKFERNERQPTKYFIKLIADYYHIDNNELLREFLSDQIAYKMLDEYDGLEILKVAEEKILYLKSKKQ</sequence>
<name>A0A4U1BT51_9SPHI</name>
<dbReference type="CDD" id="cd00093">
    <property type="entry name" value="HTH_XRE"/>
    <property type="match status" value="1"/>
</dbReference>
<dbReference type="Pfam" id="PF13560">
    <property type="entry name" value="HTH_31"/>
    <property type="match status" value="1"/>
</dbReference>
<dbReference type="OrthoDB" id="4762426at2"/>
<protein>
    <submittedName>
        <fullName evidence="2">Helix-turn-helix transcriptional regulator</fullName>
    </submittedName>
</protein>
<dbReference type="SUPFAM" id="SSF47413">
    <property type="entry name" value="lambda repressor-like DNA-binding domains"/>
    <property type="match status" value="1"/>
</dbReference>
<keyword evidence="3" id="KW-1185">Reference proteome</keyword>
<dbReference type="Proteomes" id="UP000308181">
    <property type="component" value="Unassembled WGS sequence"/>
</dbReference>